<dbReference type="CDD" id="cd14847">
    <property type="entry name" value="DD-carboxypeptidase_like"/>
    <property type="match status" value="1"/>
</dbReference>
<dbReference type="Pfam" id="PF02557">
    <property type="entry name" value="VanY"/>
    <property type="match status" value="1"/>
</dbReference>
<dbReference type="GO" id="GO:0008233">
    <property type="term" value="F:peptidase activity"/>
    <property type="evidence" value="ECO:0007669"/>
    <property type="project" value="InterPro"/>
</dbReference>
<keyword evidence="4" id="KW-1185">Reference proteome</keyword>
<proteinExistence type="predicted"/>
<evidence type="ECO:0000313" key="4">
    <source>
        <dbReference type="Proteomes" id="UP000317169"/>
    </source>
</evidence>
<dbReference type="SUPFAM" id="SSF55166">
    <property type="entry name" value="Hedgehog/DD-peptidase"/>
    <property type="match status" value="1"/>
</dbReference>
<sequence length="244" mass="28424">MNRKHFLKISSIASMAALAPFPINLDFSTEISTQELLGKGKPQLYGKDYALRKEANEAFKDMQIDASREGINLYIVSGYRSFKTQQHIWNKKYKTYSKKGLSAQQCIEQIMRYSTIPGTSRHHWGTEIDLIDTAVELPKNVLHPKHYTRNGVFCPLQKWMAKNAANYGFNLVYTNNPKRTGFHYEPWHYSYKELSINYLQKFLEIDLAKYLQNENIKGNSNLTSTFLNRYNQDYLLGIHPRLIP</sequence>
<accession>A0A507ZJ39</accession>
<feature type="domain" description="D-alanyl-D-alanine carboxypeptidase-like core" evidence="2">
    <location>
        <begin position="50"/>
        <end position="191"/>
    </location>
</feature>
<evidence type="ECO:0000259" key="2">
    <source>
        <dbReference type="Pfam" id="PF02557"/>
    </source>
</evidence>
<keyword evidence="1" id="KW-0732">Signal</keyword>
<dbReference type="Gene3D" id="3.30.1380.10">
    <property type="match status" value="1"/>
</dbReference>
<feature type="signal peptide" evidence="1">
    <location>
        <begin position="1"/>
        <end position="19"/>
    </location>
</feature>
<dbReference type="OrthoDB" id="9792074at2"/>
<dbReference type="GO" id="GO:0006508">
    <property type="term" value="P:proteolysis"/>
    <property type="evidence" value="ECO:0007669"/>
    <property type="project" value="InterPro"/>
</dbReference>
<protein>
    <submittedName>
        <fullName evidence="3">M15 family metallopeptidase</fullName>
    </submittedName>
</protein>
<feature type="chain" id="PRO_5021193967" evidence="1">
    <location>
        <begin position="20"/>
        <end position="244"/>
    </location>
</feature>
<comment type="caution">
    <text evidence="3">The sequence shown here is derived from an EMBL/GenBank/DDBJ whole genome shotgun (WGS) entry which is preliminary data.</text>
</comment>
<dbReference type="PANTHER" id="PTHR34385">
    <property type="entry name" value="D-ALANYL-D-ALANINE CARBOXYPEPTIDASE"/>
    <property type="match status" value="1"/>
</dbReference>
<dbReference type="InterPro" id="IPR003709">
    <property type="entry name" value="VanY-like_core_dom"/>
</dbReference>
<dbReference type="InterPro" id="IPR009045">
    <property type="entry name" value="Zn_M74/Hedgehog-like"/>
</dbReference>
<dbReference type="Proteomes" id="UP000317169">
    <property type="component" value="Unassembled WGS sequence"/>
</dbReference>
<dbReference type="EMBL" id="VIAR01000009">
    <property type="protein sequence ID" value="TQD37726.1"/>
    <property type="molecule type" value="Genomic_DNA"/>
</dbReference>
<name>A0A507ZJ39_9FLAO</name>
<reference evidence="3 4" key="1">
    <citation type="submission" date="2019-06" db="EMBL/GenBank/DDBJ databases">
        <title>Flavibacter putida gen. nov., sp. nov., a novel marine bacterium of the family Flavobacteriaceae isolated from coastal seawater.</title>
        <authorList>
            <person name="Feng X."/>
        </authorList>
    </citation>
    <scope>NUCLEOTIDE SEQUENCE [LARGE SCALE GENOMIC DNA]</scope>
    <source>
        <strain evidence="3 4">PLHSN227</strain>
    </source>
</reference>
<dbReference type="RefSeq" id="WP_141422101.1">
    <property type="nucleotide sequence ID" value="NZ_VIAR01000009.1"/>
</dbReference>
<dbReference type="InterPro" id="IPR052179">
    <property type="entry name" value="DD-CPase-like"/>
</dbReference>
<evidence type="ECO:0000313" key="3">
    <source>
        <dbReference type="EMBL" id="TQD37726.1"/>
    </source>
</evidence>
<evidence type="ECO:0000256" key="1">
    <source>
        <dbReference type="SAM" id="SignalP"/>
    </source>
</evidence>
<gene>
    <name evidence="3" type="ORF">FKR84_09645</name>
</gene>
<dbReference type="PANTHER" id="PTHR34385:SF1">
    <property type="entry name" value="PEPTIDOGLYCAN L-ALANYL-D-GLUTAMATE ENDOPEPTIDASE CWLK"/>
    <property type="match status" value="1"/>
</dbReference>
<dbReference type="AlphaFoldDB" id="A0A507ZJ39"/>
<organism evidence="3 4">
    <name type="scientific">Haloflavibacter putidus</name>
    <dbReference type="NCBI Taxonomy" id="2576776"/>
    <lineage>
        <taxon>Bacteria</taxon>
        <taxon>Pseudomonadati</taxon>
        <taxon>Bacteroidota</taxon>
        <taxon>Flavobacteriia</taxon>
        <taxon>Flavobacteriales</taxon>
        <taxon>Flavobacteriaceae</taxon>
        <taxon>Haloflavibacter</taxon>
    </lineage>
</organism>